<gene>
    <name evidence="1" type="ORF">Ahy_B08g089600</name>
</gene>
<evidence type="ECO:0000313" key="2">
    <source>
        <dbReference type="Proteomes" id="UP000289738"/>
    </source>
</evidence>
<comment type="caution">
    <text evidence="1">The sequence shown here is derived from an EMBL/GenBank/DDBJ whole genome shotgun (WGS) entry which is preliminary data.</text>
</comment>
<protein>
    <submittedName>
        <fullName evidence="1">Uncharacterized protein</fullName>
    </submittedName>
</protein>
<evidence type="ECO:0000313" key="1">
    <source>
        <dbReference type="EMBL" id="RYQ94660.1"/>
    </source>
</evidence>
<dbReference type="AlphaFoldDB" id="A0A444XYA0"/>
<proteinExistence type="predicted"/>
<name>A0A444XYA0_ARAHY</name>
<sequence length="102" mass="11446">MKVSWGLIEKKDALWSRVLQSKYGGGDDTIPQVERNQSNSNLWKGVCANSENVTKNTIWRVGNGESINFWKHNWVPNLGSLDMHVNQGIGTLTKSKNGSRMT</sequence>
<keyword evidence="2" id="KW-1185">Reference proteome</keyword>
<organism evidence="1 2">
    <name type="scientific">Arachis hypogaea</name>
    <name type="common">Peanut</name>
    <dbReference type="NCBI Taxonomy" id="3818"/>
    <lineage>
        <taxon>Eukaryota</taxon>
        <taxon>Viridiplantae</taxon>
        <taxon>Streptophyta</taxon>
        <taxon>Embryophyta</taxon>
        <taxon>Tracheophyta</taxon>
        <taxon>Spermatophyta</taxon>
        <taxon>Magnoliopsida</taxon>
        <taxon>eudicotyledons</taxon>
        <taxon>Gunneridae</taxon>
        <taxon>Pentapetalae</taxon>
        <taxon>rosids</taxon>
        <taxon>fabids</taxon>
        <taxon>Fabales</taxon>
        <taxon>Fabaceae</taxon>
        <taxon>Papilionoideae</taxon>
        <taxon>50 kb inversion clade</taxon>
        <taxon>dalbergioids sensu lato</taxon>
        <taxon>Dalbergieae</taxon>
        <taxon>Pterocarpus clade</taxon>
        <taxon>Arachis</taxon>
    </lineage>
</organism>
<accession>A0A444XYA0</accession>
<dbReference type="EMBL" id="SDMP01000018">
    <property type="protein sequence ID" value="RYQ94660.1"/>
    <property type="molecule type" value="Genomic_DNA"/>
</dbReference>
<reference evidence="1 2" key="1">
    <citation type="submission" date="2019-01" db="EMBL/GenBank/DDBJ databases">
        <title>Sequencing of cultivated peanut Arachis hypogaea provides insights into genome evolution and oil improvement.</title>
        <authorList>
            <person name="Chen X."/>
        </authorList>
    </citation>
    <scope>NUCLEOTIDE SEQUENCE [LARGE SCALE GENOMIC DNA]</scope>
    <source>
        <strain evidence="2">cv. Fuhuasheng</strain>
        <tissue evidence="1">Leaves</tissue>
    </source>
</reference>
<dbReference type="Proteomes" id="UP000289738">
    <property type="component" value="Chromosome B08"/>
</dbReference>